<evidence type="ECO:0000313" key="2">
    <source>
        <dbReference type="EMBL" id="KAK3376287.1"/>
    </source>
</evidence>
<dbReference type="Gene3D" id="1.10.510.10">
    <property type="entry name" value="Transferase(Phosphotransferase) domain 1"/>
    <property type="match status" value="1"/>
</dbReference>
<keyword evidence="2" id="KW-0808">Transferase</keyword>
<name>A0AAE0NA01_9PEZI</name>
<dbReference type="GO" id="GO:0005524">
    <property type="term" value="F:ATP binding"/>
    <property type="evidence" value="ECO:0007669"/>
    <property type="project" value="InterPro"/>
</dbReference>
<accession>A0AAE0NA01</accession>
<dbReference type="Pfam" id="PF00069">
    <property type="entry name" value="Pkinase"/>
    <property type="match status" value="1"/>
</dbReference>
<proteinExistence type="predicted"/>
<evidence type="ECO:0000259" key="1">
    <source>
        <dbReference type="PROSITE" id="PS50011"/>
    </source>
</evidence>
<gene>
    <name evidence="2" type="ORF">B0T24DRAFT_699687</name>
</gene>
<dbReference type="PROSITE" id="PS50011">
    <property type="entry name" value="PROTEIN_KINASE_DOM"/>
    <property type="match status" value="1"/>
</dbReference>
<dbReference type="PROSITE" id="PS00108">
    <property type="entry name" value="PROTEIN_KINASE_ST"/>
    <property type="match status" value="1"/>
</dbReference>
<dbReference type="GO" id="GO:0004674">
    <property type="term" value="F:protein serine/threonine kinase activity"/>
    <property type="evidence" value="ECO:0007669"/>
    <property type="project" value="TreeGrafter"/>
</dbReference>
<dbReference type="SMART" id="SM00220">
    <property type="entry name" value="S_TKc"/>
    <property type="match status" value="1"/>
</dbReference>
<dbReference type="AlphaFoldDB" id="A0AAE0NA01"/>
<dbReference type="PANTHER" id="PTHR44167:SF24">
    <property type="entry name" value="SERINE_THREONINE-PROTEIN KINASE CHK2"/>
    <property type="match status" value="1"/>
</dbReference>
<dbReference type="EMBL" id="JAULSN010000003">
    <property type="protein sequence ID" value="KAK3376287.1"/>
    <property type="molecule type" value="Genomic_DNA"/>
</dbReference>
<protein>
    <submittedName>
        <fullName evidence="2">Kinase-like domain-containing protein</fullName>
    </submittedName>
</protein>
<dbReference type="InterPro" id="IPR008271">
    <property type="entry name" value="Ser/Thr_kinase_AS"/>
</dbReference>
<keyword evidence="2" id="KW-0418">Kinase</keyword>
<dbReference type="GO" id="GO:0005634">
    <property type="term" value="C:nucleus"/>
    <property type="evidence" value="ECO:0007669"/>
    <property type="project" value="TreeGrafter"/>
</dbReference>
<dbReference type="SUPFAM" id="SSF56112">
    <property type="entry name" value="Protein kinase-like (PK-like)"/>
    <property type="match status" value="1"/>
</dbReference>
<evidence type="ECO:0000313" key="3">
    <source>
        <dbReference type="Proteomes" id="UP001287356"/>
    </source>
</evidence>
<keyword evidence="3" id="KW-1185">Reference proteome</keyword>
<dbReference type="GO" id="GO:0044773">
    <property type="term" value="P:mitotic DNA damage checkpoint signaling"/>
    <property type="evidence" value="ECO:0007669"/>
    <property type="project" value="TreeGrafter"/>
</dbReference>
<comment type="caution">
    <text evidence="2">The sequence shown here is derived from an EMBL/GenBank/DDBJ whole genome shotgun (WGS) entry which is preliminary data.</text>
</comment>
<dbReference type="InterPro" id="IPR011009">
    <property type="entry name" value="Kinase-like_dom_sf"/>
</dbReference>
<dbReference type="Proteomes" id="UP001287356">
    <property type="component" value="Unassembled WGS sequence"/>
</dbReference>
<dbReference type="Gene3D" id="3.30.200.20">
    <property type="entry name" value="Phosphorylase Kinase, domain 1"/>
    <property type="match status" value="1"/>
</dbReference>
<reference evidence="2" key="2">
    <citation type="submission" date="2023-06" db="EMBL/GenBank/DDBJ databases">
        <authorList>
            <consortium name="Lawrence Berkeley National Laboratory"/>
            <person name="Haridas S."/>
            <person name="Hensen N."/>
            <person name="Bonometti L."/>
            <person name="Westerberg I."/>
            <person name="Brannstrom I.O."/>
            <person name="Guillou S."/>
            <person name="Cros-Aarteil S."/>
            <person name="Calhoun S."/>
            <person name="Kuo A."/>
            <person name="Mondo S."/>
            <person name="Pangilinan J."/>
            <person name="Riley R."/>
            <person name="Labutti K."/>
            <person name="Andreopoulos B."/>
            <person name="Lipzen A."/>
            <person name="Chen C."/>
            <person name="Yanf M."/>
            <person name="Daum C."/>
            <person name="Ng V."/>
            <person name="Clum A."/>
            <person name="Steindorff A."/>
            <person name="Ohm R."/>
            <person name="Martin F."/>
            <person name="Silar P."/>
            <person name="Natvig D."/>
            <person name="Lalanne C."/>
            <person name="Gautier V."/>
            <person name="Ament-Velasquez S.L."/>
            <person name="Kruys A."/>
            <person name="Hutchinson M.I."/>
            <person name="Powell A.J."/>
            <person name="Barry K."/>
            <person name="Miller A.N."/>
            <person name="Grigoriev I.V."/>
            <person name="Debuchy R."/>
            <person name="Gladieux P."/>
            <person name="Thoren M.H."/>
            <person name="Johannesson H."/>
        </authorList>
    </citation>
    <scope>NUCLEOTIDE SEQUENCE</scope>
    <source>
        <strain evidence="2">CBS 958.72</strain>
    </source>
</reference>
<reference evidence="2" key="1">
    <citation type="journal article" date="2023" name="Mol. Phylogenet. Evol.">
        <title>Genome-scale phylogeny and comparative genomics of the fungal order Sordariales.</title>
        <authorList>
            <person name="Hensen N."/>
            <person name="Bonometti L."/>
            <person name="Westerberg I."/>
            <person name="Brannstrom I.O."/>
            <person name="Guillou S."/>
            <person name="Cros-Aarteil S."/>
            <person name="Calhoun S."/>
            <person name="Haridas S."/>
            <person name="Kuo A."/>
            <person name="Mondo S."/>
            <person name="Pangilinan J."/>
            <person name="Riley R."/>
            <person name="LaButti K."/>
            <person name="Andreopoulos B."/>
            <person name="Lipzen A."/>
            <person name="Chen C."/>
            <person name="Yan M."/>
            <person name="Daum C."/>
            <person name="Ng V."/>
            <person name="Clum A."/>
            <person name="Steindorff A."/>
            <person name="Ohm R.A."/>
            <person name="Martin F."/>
            <person name="Silar P."/>
            <person name="Natvig D.O."/>
            <person name="Lalanne C."/>
            <person name="Gautier V."/>
            <person name="Ament-Velasquez S.L."/>
            <person name="Kruys A."/>
            <person name="Hutchinson M.I."/>
            <person name="Powell A.J."/>
            <person name="Barry K."/>
            <person name="Miller A.N."/>
            <person name="Grigoriev I.V."/>
            <person name="Debuchy R."/>
            <person name="Gladieux P."/>
            <person name="Hiltunen Thoren M."/>
            <person name="Johannesson H."/>
        </authorList>
    </citation>
    <scope>NUCLEOTIDE SEQUENCE</scope>
    <source>
        <strain evidence="2">CBS 958.72</strain>
    </source>
</reference>
<dbReference type="InterPro" id="IPR000719">
    <property type="entry name" value="Prot_kinase_dom"/>
</dbReference>
<dbReference type="PANTHER" id="PTHR44167">
    <property type="entry name" value="OVARIAN-SPECIFIC SERINE/THREONINE-PROTEIN KINASE LOK-RELATED"/>
    <property type="match status" value="1"/>
</dbReference>
<feature type="domain" description="Protein kinase" evidence="1">
    <location>
        <begin position="222"/>
        <end position="558"/>
    </location>
</feature>
<organism evidence="2 3">
    <name type="scientific">Lasiosphaeria ovina</name>
    <dbReference type="NCBI Taxonomy" id="92902"/>
    <lineage>
        <taxon>Eukaryota</taxon>
        <taxon>Fungi</taxon>
        <taxon>Dikarya</taxon>
        <taxon>Ascomycota</taxon>
        <taxon>Pezizomycotina</taxon>
        <taxon>Sordariomycetes</taxon>
        <taxon>Sordariomycetidae</taxon>
        <taxon>Sordariales</taxon>
        <taxon>Lasiosphaeriaceae</taxon>
        <taxon>Lasiosphaeria</taxon>
    </lineage>
</organism>
<sequence>MPRFLPIDYEAHLFDIHAESDLAREAFEAKLTKQATTDQPRVKTGDNGERCIQVYPTIAEYKNKKRAGRLVTFGNVKDGDTSRVDIPIEKEFPGYESYLYLDPDTGSLFLHVLKGNAKVSVSGSEDPETVREQGIPGAQICIPDTAESVTIEMGAKGYKFRIHWERRHRAKESSHPRSLEIRSFLGRQWERHPDELGSQDQKSPWILGRYGDLKPLAPKDEPQKPIKLGEGAFATVYRRVVNPGKRTFAVKEPGNLELDNRNTRPVVESLKNELSWLKKLRHENIIRLIRYTAVVVKAGRPPILTALAFRELRDLSELKWDYHKIDVNGGRYCTRPALEKRPEWLGDLVIDVLSALQDMTDHKVVHRDIKENNIMFEEVHAPMDRPKDGKKYLFQLIDFGHATDRENSDARIGYGRNKLFEAAEPSEEELKHTHPGVDLSELAPLLLELSGIMCHDEDETLNNGGWKKKAESLGAVIFSYRETLLDPKDIEKQYERKLDDKLRQRYLKQARGLLDHKNAKNQSILPPGYQDLYDAANPKSTTTAGDILKKFIANHDYLLFPKPEPSSATAAVTKQISALGITPESSKH</sequence>